<keyword evidence="2 4" id="KW-0238">DNA-binding</keyword>
<proteinExistence type="predicted"/>
<dbReference type="InterPro" id="IPR036271">
    <property type="entry name" value="Tet_transcr_reg_TetR-rel_C_sf"/>
</dbReference>
<evidence type="ECO:0000256" key="4">
    <source>
        <dbReference type="PROSITE-ProRule" id="PRU00335"/>
    </source>
</evidence>
<dbReference type="InterPro" id="IPR009057">
    <property type="entry name" value="Homeodomain-like_sf"/>
</dbReference>
<keyword evidence="3" id="KW-0804">Transcription</keyword>
<name>A0A2W5PS49_VARPD</name>
<dbReference type="Proteomes" id="UP000249135">
    <property type="component" value="Unassembled WGS sequence"/>
</dbReference>
<comment type="caution">
    <text evidence="7">The sequence shown here is derived from an EMBL/GenBank/DDBJ whole genome shotgun (WGS) entry which is preliminary data.</text>
</comment>
<evidence type="ECO:0000256" key="3">
    <source>
        <dbReference type="ARBA" id="ARBA00023163"/>
    </source>
</evidence>
<reference evidence="7 8" key="1">
    <citation type="submission" date="2017-08" db="EMBL/GenBank/DDBJ databases">
        <title>Infants hospitalized years apart are colonized by the same room-sourced microbial strains.</title>
        <authorList>
            <person name="Brooks B."/>
            <person name="Olm M.R."/>
            <person name="Firek B.A."/>
            <person name="Baker R."/>
            <person name="Thomas B.C."/>
            <person name="Morowitz M.J."/>
            <person name="Banfield J.F."/>
        </authorList>
    </citation>
    <scope>NUCLEOTIDE SEQUENCE [LARGE SCALE GENOMIC DNA]</scope>
    <source>
        <strain evidence="7">S2_005_003_R2_41</strain>
    </source>
</reference>
<organism evidence="7 8">
    <name type="scientific">Variovorax paradoxus</name>
    <dbReference type="NCBI Taxonomy" id="34073"/>
    <lineage>
        <taxon>Bacteria</taxon>
        <taxon>Pseudomonadati</taxon>
        <taxon>Pseudomonadota</taxon>
        <taxon>Betaproteobacteria</taxon>
        <taxon>Burkholderiales</taxon>
        <taxon>Comamonadaceae</taxon>
        <taxon>Variovorax</taxon>
    </lineage>
</organism>
<feature type="region of interest" description="Disordered" evidence="5">
    <location>
        <begin position="1"/>
        <end position="23"/>
    </location>
</feature>
<accession>A0A2W5PS49</accession>
<protein>
    <submittedName>
        <fullName evidence="7">TetR family transcriptional regulator</fullName>
    </submittedName>
</protein>
<evidence type="ECO:0000256" key="5">
    <source>
        <dbReference type="SAM" id="MobiDB-lite"/>
    </source>
</evidence>
<dbReference type="PANTHER" id="PTHR30055:SF201">
    <property type="entry name" value="TRANSCRIPTIONAL REGULATORY PROTEIN"/>
    <property type="match status" value="1"/>
</dbReference>
<dbReference type="Pfam" id="PF13305">
    <property type="entry name" value="TetR_C_33"/>
    <property type="match status" value="1"/>
</dbReference>
<dbReference type="SUPFAM" id="SSF48498">
    <property type="entry name" value="Tetracyclin repressor-like, C-terminal domain"/>
    <property type="match status" value="1"/>
</dbReference>
<evidence type="ECO:0000313" key="7">
    <source>
        <dbReference type="EMBL" id="PZQ67598.1"/>
    </source>
</evidence>
<dbReference type="PANTHER" id="PTHR30055">
    <property type="entry name" value="HTH-TYPE TRANSCRIPTIONAL REGULATOR RUTR"/>
    <property type="match status" value="1"/>
</dbReference>
<dbReference type="Pfam" id="PF00440">
    <property type="entry name" value="TetR_N"/>
    <property type="match status" value="1"/>
</dbReference>
<dbReference type="GO" id="GO:0003700">
    <property type="term" value="F:DNA-binding transcription factor activity"/>
    <property type="evidence" value="ECO:0007669"/>
    <property type="project" value="TreeGrafter"/>
</dbReference>
<dbReference type="InterPro" id="IPR025996">
    <property type="entry name" value="MT1864/Rv1816-like_C"/>
</dbReference>
<dbReference type="AlphaFoldDB" id="A0A2W5PS49"/>
<dbReference type="InterPro" id="IPR050109">
    <property type="entry name" value="HTH-type_TetR-like_transc_reg"/>
</dbReference>
<dbReference type="PROSITE" id="PS50977">
    <property type="entry name" value="HTH_TETR_2"/>
    <property type="match status" value="1"/>
</dbReference>
<dbReference type="SUPFAM" id="SSF46689">
    <property type="entry name" value="Homeodomain-like"/>
    <property type="match status" value="1"/>
</dbReference>
<feature type="DNA-binding region" description="H-T-H motif" evidence="4">
    <location>
        <begin position="58"/>
        <end position="77"/>
    </location>
</feature>
<sequence length="249" mass="27264">MEVDVVRDYIGPPRPRRSSEQGAYMGMERTTYHHGNLRQALIEAALELALARGPEGVSVREAARRVGVSPGAPFRHFPDRRALMTAVAQEATERLRIEVRHAVRPADRSALRRLAALGRGYLRWAERHPAHFRIVSARDQIDVETSPGLLRGMLAGRQETEDTVRAAQAEGDIDPAHDTQQLALLARACVYGLARMRLDGHLPQWGVAPGDETRATEAALALLIDLMARAANAPGQASVSASRPRATRA</sequence>
<dbReference type="EMBL" id="QFPP01000350">
    <property type="protein sequence ID" value="PZQ67598.1"/>
    <property type="molecule type" value="Genomic_DNA"/>
</dbReference>
<evidence type="ECO:0000313" key="8">
    <source>
        <dbReference type="Proteomes" id="UP000249135"/>
    </source>
</evidence>
<evidence type="ECO:0000256" key="1">
    <source>
        <dbReference type="ARBA" id="ARBA00023015"/>
    </source>
</evidence>
<keyword evidence="1" id="KW-0805">Transcription regulation</keyword>
<dbReference type="Gene3D" id="1.10.357.10">
    <property type="entry name" value="Tetracycline Repressor, domain 2"/>
    <property type="match status" value="1"/>
</dbReference>
<dbReference type="InterPro" id="IPR001647">
    <property type="entry name" value="HTH_TetR"/>
</dbReference>
<evidence type="ECO:0000259" key="6">
    <source>
        <dbReference type="PROSITE" id="PS50977"/>
    </source>
</evidence>
<feature type="domain" description="HTH tetR-type" evidence="6">
    <location>
        <begin position="35"/>
        <end position="95"/>
    </location>
</feature>
<dbReference type="GO" id="GO:0000976">
    <property type="term" value="F:transcription cis-regulatory region binding"/>
    <property type="evidence" value="ECO:0007669"/>
    <property type="project" value="TreeGrafter"/>
</dbReference>
<gene>
    <name evidence="7" type="ORF">DI563_21440</name>
</gene>
<evidence type="ECO:0000256" key="2">
    <source>
        <dbReference type="ARBA" id="ARBA00023125"/>
    </source>
</evidence>